<dbReference type="EMBL" id="JABEBT010000037">
    <property type="protein sequence ID" value="KAF7635808.1"/>
    <property type="molecule type" value="Genomic_DNA"/>
</dbReference>
<dbReference type="AlphaFoldDB" id="A0A8S9ZQB4"/>
<gene>
    <name evidence="1" type="ORF">Mgra_00004720</name>
</gene>
<organism evidence="1 2">
    <name type="scientific">Meloidogyne graminicola</name>
    <dbReference type="NCBI Taxonomy" id="189291"/>
    <lineage>
        <taxon>Eukaryota</taxon>
        <taxon>Metazoa</taxon>
        <taxon>Ecdysozoa</taxon>
        <taxon>Nematoda</taxon>
        <taxon>Chromadorea</taxon>
        <taxon>Rhabditida</taxon>
        <taxon>Tylenchina</taxon>
        <taxon>Tylenchomorpha</taxon>
        <taxon>Tylenchoidea</taxon>
        <taxon>Meloidogynidae</taxon>
        <taxon>Meloidogyninae</taxon>
        <taxon>Meloidogyne</taxon>
    </lineage>
</organism>
<dbReference type="OrthoDB" id="10416641at2759"/>
<name>A0A8S9ZQB4_9BILA</name>
<dbReference type="Proteomes" id="UP000605970">
    <property type="component" value="Unassembled WGS sequence"/>
</dbReference>
<evidence type="ECO:0000313" key="2">
    <source>
        <dbReference type="Proteomes" id="UP000605970"/>
    </source>
</evidence>
<sequence length="64" mass="7620">MDPLNKEILNKINFKSLKYLIKNSEEMYNYFEDYNSSKNRIYNLIGNELGNLEIEFPILFPIGI</sequence>
<accession>A0A8S9ZQB4</accession>
<keyword evidence="2" id="KW-1185">Reference proteome</keyword>
<evidence type="ECO:0000313" key="1">
    <source>
        <dbReference type="EMBL" id="KAF7635808.1"/>
    </source>
</evidence>
<comment type="caution">
    <text evidence="1">The sequence shown here is derived from an EMBL/GenBank/DDBJ whole genome shotgun (WGS) entry which is preliminary data.</text>
</comment>
<proteinExistence type="predicted"/>
<protein>
    <submittedName>
        <fullName evidence="1">Uncharacterized protein</fullName>
    </submittedName>
</protein>
<reference evidence="1" key="1">
    <citation type="journal article" date="2020" name="Ecol. Evol.">
        <title>Genome structure and content of the rice root-knot nematode (Meloidogyne graminicola).</title>
        <authorList>
            <person name="Phan N.T."/>
            <person name="Danchin E.G.J."/>
            <person name="Klopp C."/>
            <person name="Perfus-Barbeoch L."/>
            <person name="Kozlowski D.K."/>
            <person name="Koutsovoulos G.D."/>
            <person name="Lopez-Roques C."/>
            <person name="Bouchez O."/>
            <person name="Zahm M."/>
            <person name="Besnard G."/>
            <person name="Bellafiore S."/>
        </authorList>
    </citation>
    <scope>NUCLEOTIDE SEQUENCE</scope>
    <source>
        <strain evidence="1">VN-18</strain>
    </source>
</reference>